<comment type="caution">
    <text evidence="1">The sequence shown here is derived from an EMBL/GenBank/DDBJ whole genome shotgun (WGS) entry which is preliminary data.</text>
</comment>
<protein>
    <submittedName>
        <fullName evidence="1">Uncharacterized protein</fullName>
    </submittedName>
</protein>
<sequence length="383" mass="42847">MGFLGVMKSAHRLSGLAPSKYRYLGTLLFPTHGLWLFCPRLPSLLCLLSLRASPPPPSSCRQSNPVQCVRRLDWLDSPARWSPVLCTAATSRRRLLPYDKSSNTPRATPAKLHRASQLPPILTLPPVCWSSKTLRRPLLPLFLPSKSTTHAPNHNTRCHSVQVPTQTQQCSQLFTVPYPFALFSFGLGLWPARSCPAALRRGDWDVSRSTRTAPHQHHRTAAGALSAPLLWGPIHPSFSFVSCPPLFLSFNLFSTLTLSTQTTLPSLVFGRNTWIPPHPTSSRLDSTTRTVISPFFDEPQPCKPSPDCVCLLLRLSLTRTSRPLENFSSRRTATQTRDVFGDICWAQSDCWRLDQPLCFAIRRLRSALQASFDALVESCSRLR</sequence>
<evidence type="ECO:0000313" key="1">
    <source>
        <dbReference type="EMBL" id="KDN66089.1"/>
    </source>
</evidence>
<accession>A0A066XEL7</accession>
<keyword evidence="2" id="KW-1185">Reference proteome</keyword>
<proteinExistence type="predicted"/>
<reference evidence="2" key="1">
    <citation type="journal article" date="2014" name="Genome Announc.">
        <title>Draft genome sequence of Colletotrichum sublineola, a destructive pathogen of cultivated sorghum.</title>
        <authorList>
            <person name="Baroncelli R."/>
            <person name="Sanz-Martin J.M."/>
            <person name="Rech G.E."/>
            <person name="Sukno S.A."/>
            <person name="Thon M.R."/>
        </authorList>
    </citation>
    <scope>NUCLEOTIDE SEQUENCE [LARGE SCALE GENOMIC DNA]</scope>
    <source>
        <strain evidence="2">TX430BB</strain>
    </source>
</reference>
<dbReference type="eggNOG" id="ENOG502T5X3">
    <property type="taxonomic scope" value="Eukaryota"/>
</dbReference>
<evidence type="ECO:0000313" key="2">
    <source>
        <dbReference type="Proteomes" id="UP000027238"/>
    </source>
</evidence>
<gene>
    <name evidence="1" type="ORF">CSUB01_01540</name>
</gene>
<dbReference type="Proteomes" id="UP000027238">
    <property type="component" value="Unassembled WGS sequence"/>
</dbReference>
<dbReference type="HOGENOM" id="CLU_721619_0_0_1"/>
<organism evidence="1 2">
    <name type="scientific">Colletotrichum sublineola</name>
    <name type="common">Sorghum anthracnose fungus</name>
    <dbReference type="NCBI Taxonomy" id="1173701"/>
    <lineage>
        <taxon>Eukaryota</taxon>
        <taxon>Fungi</taxon>
        <taxon>Dikarya</taxon>
        <taxon>Ascomycota</taxon>
        <taxon>Pezizomycotina</taxon>
        <taxon>Sordariomycetes</taxon>
        <taxon>Hypocreomycetidae</taxon>
        <taxon>Glomerellales</taxon>
        <taxon>Glomerellaceae</taxon>
        <taxon>Colletotrichum</taxon>
        <taxon>Colletotrichum graminicola species complex</taxon>
    </lineage>
</organism>
<dbReference type="AlphaFoldDB" id="A0A066XEL7"/>
<dbReference type="EMBL" id="JMSE01000969">
    <property type="protein sequence ID" value="KDN66089.1"/>
    <property type="molecule type" value="Genomic_DNA"/>
</dbReference>
<name>A0A066XEL7_COLSU</name>